<comment type="caution">
    <text evidence="1">The sequence shown here is derived from an EMBL/GenBank/DDBJ whole genome shotgun (WGS) entry which is preliminary data.</text>
</comment>
<dbReference type="InterPro" id="IPR037653">
    <property type="entry name" value="Cbp6"/>
</dbReference>
<dbReference type="GO" id="GO:0034551">
    <property type="term" value="P:mitochondrial respiratory chain complex III assembly"/>
    <property type="evidence" value="ECO:0007669"/>
    <property type="project" value="TreeGrafter"/>
</dbReference>
<dbReference type="AlphaFoldDB" id="A0AAD5WR57"/>
<gene>
    <name evidence="1" type="ORF">MKZ38_005131</name>
</gene>
<reference evidence="1" key="1">
    <citation type="submission" date="2022-07" db="EMBL/GenBank/DDBJ databases">
        <title>Draft genome sequence of Zalerion maritima ATCC 34329, a (micro)plastics degrading marine fungus.</title>
        <authorList>
            <person name="Paco A."/>
            <person name="Goncalves M.F.M."/>
            <person name="Rocha-Santos T.A.P."/>
            <person name="Alves A."/>
        </authorList>
    </citation>
    <scope>NUCLEOTIDE SEQUENCE</scope>
    <source>
        <strain evidence="1">ATCC 34329</strain>
    </source>
</reference>
<dbReference type="EMBL" id="JAKWBI020000308">
    <property type="protein sequence ID" value="KAJ2896878.1"/>
    <property type="molecule type" value="Genomic_DNA"/>
</dbReference>
<keyword evidence="2" id="KW-1185">Reference proteome</keyword>
<dbReference type="GO" id="GO:0043022">
    <property type="term" value="F:ribosome binding"/>
    <property type="evidence" value="ECO:0007669"/>
    <property type="project" value="InterPro"/>
</dbReference>
<protein>
    <submittedName>
        <fullName evidence="1">Uncharacterized protein</fullName>
    </submittedName>
</protein>
<accession>A0AAD5WR57</accession>
<dbReference type="Pfam" id="PF20180">
    <property type="entry name" value="UQCC2_CBP6"/>
    <property type="match status" value="1"/>
</dbReference>
<dbReference type="PANTHER" id="PTHR28250:SF1">
    <property type="entry name" value="CYTOCHROME B PRE-MRNA-PROCESSING PROTEIN 6"/>
    <property type="match status" value="1"/>
</dbReference>
<dbReference type="PANTHER" id="PTHR28250">
    <property type="entry name" value="CYTOCHROME B PRE-MRNA-PROCESSING PROTEIN 6"/>
    <property type="match status" value="1"/>
</dbReference>
<dbReference type="Proteomes" id="UP001201980">
    <property type="component" value="Unassembled WGS sequence"/>
</dbReference>
<dbReference type="GO" id="GO:0061671">
    <property type="term" value="C:Cbp3p-Cbp6 complex"/>
    <property type="evidence" value="ECO:0007669"/>
    <property type="project" value="InterPro"/>
</dbReference>
<evidence type="ECO:0000313" key="1">
    <source>
        <dbReference type="EMBL" id="KAJ2896878.1"/>
    </source>
</evidence>
<organism evidence="1 2">
    <name type="scientific">Zalerion maritima</name>
    <dbReference type="NCBI Taxonomy" id="339359"/>
    <lineage>
        <taxon>Eukaryota</taxon>
        <taxon>Fungi</taxon>
        <taxon>Dikarya</taxon>
        <taxon>Ascomycota</taxon>
        <taxon>Pezizomycotina</taxon>
        <taxon>Sordariomycetes</taxon>
        <taxon>Lulworthiomycetidae</taxon>
        <taxon>Lulworthiales</taxon>
        <taxon>Lulworthiaceae</taxon>
        <taxon>Zalerion</taxon>
    </lineage>
</organism>
<sequence>MAKPTSEATRILLATISKLPADPLRPNAQLGPALAARLKQQQASSSPPKEAELRKEAQAINLLVGDRFMRKYPVSDRIWHPPFQPEYFDNIIKDLDEAKSRSWFKHQWIKFRGMIRLQD</sequence>
<proteinExistence type="predicted"/>
<evidence type="ECO:0000313" key="2">
    <source>
        <dbReference type="Proteomes" id="UP001201980"/>
    </source>
</evidence>
<name>A0AAD5WR57_9PEZI</name>